<dbReference type="Pfam" id="PF06200">
    <property type="entry name" value="tify"/>
    <property type="match status" value="1"/>
</dbReference>
<dbReference type="SMART" id="SM00979">
    <property type="entry name" value="TIFY"/>
    <property type="match status" value="1"/>
</dbReference>
<feature type="domain" description="Tify" evidence="1">
    <location>
        <begin position="62"/>
        <end position="96"/>
    </location>
</feature>
<dbReference type="AlphaFoldDB" id="A0A5N6NR11"/>
<organism evidence="2 3">
    <name type="scientific">Mikania micrantha</name>
    <name type="common">bitter vine</name>
    <dbReference type="NCBI Taxonomy" id="192012"/>
    <lineage>
        <taxon>Eukaryota</taxon>
        <taxon>Viridiplantae</taxon>
        <taxon>Streptophyta</taxon>
        <taxon>Embryophyta</taxon>
        <taxon>Tracheophyta</taxon>
        <taxon>Spermatophyta</taxon>
        <taxon>Magnoliopsida</taxon>
        <taxon>eudicotyledons</taxon>
        <taxon>Gunneridae</taxon>
        <taxon>Pentapetalae</taxon>
        <taxon>asterids</taxon>
        <taxon>campanulids</taxon>
        <taxon>Asterales</taxon>
        <taxon>Asteraceae</taxon>
        <taxon>Asteroideae</taxon>
        <taxon>Heliantheae alliance</taxon>
        <taxon>Eupatorieae</taxon>
        <taxon>Mikania</taxon>
    </lineage>
</organism>
<accession>A0A5N6NR11</accession>
<dbReference type="EMBL" id="SZYD01000009">
    <property type="protein sequence ID" value="KAD5317161.1"/>
    <property type="molecule type" value="Genomic_DNA"/>
</dbReference>
<gene>
    <name evidence="2" type="ORF">E3N88_17107</name>
</gene>
<evidence type="ECO:0000313" key="2">
    <source>
        <dbReference type="EMBL" id="KAD5317161.1"/>
    </source>
</evidence>
<protein>
    <recommendedName>
        <fullName evidence="1">Tify domain-containing protein</fullName>
    </recommendedName>
</protein>
<dbReference type="InterPro" id="IPR010399">
    <property type="entry name" value="Tify_dom"/>
</dbReference>
<evidence type="ECO:0000313" key="3">
    <source>
        <dbReference type="Proteomes" id="UP000326396"/>
    </source>
</evidence>
<dbReference type="OrthoDB" id="1914366at2759"/>
<reference evidence="2 3" key="1">
    <citation type="submission" date="2019-05" db="EMBL/GenBank/DDBJ databases">
        <title>Mikania micrantha, genome provides insights into the molecular mechanism of rapid growth.</title>
        <authorList>
            <person name="Liu B."/>
        </authorList>
    </citation>
    <scope>NUCLEOTIDE SEQUENCE [LARGE SCALE GENOMIC DNA]</scope>
    <source>
        <strain evidence="2">NLD-2019</strain>
        <tissue evidence="2">Leaf</tissue>
    </source>
</reference>
<dbReference type="PROSITE" id="PS51320">
    <property type="entry name" value="TIFY"/>
    <property type="match status" value="1"/>
</dbReference>
<comment type="caution">
    <text evidence="2">The sequence shown here is derived from an EMBL/GenBank/DDBJ whole genome shotgun (WGS) entry which is preliminary data.</text>
</comment>
<keyword evidence="3" id="KW-1185">Reference proteome</keyword>
<sequence length="176" mass="19278">MSGSSAVEIDFFSRESSLKKLSADRRDIQGVISKINPELLKSAIASASANTSFFANTSFSPMPATFAPMTIFFNGNISVFDVTPDHAESVIKLAESLNSGSKSDESTLFVRPESSQNLAISRALRNGNTFCAKPFDFGLVFLDLHKLCRLLMLILFILLRSTIVKEEIVEEVFGEA</sequence>
<dbReference type="Proteomes" id="UP000326396">
    <property type="component" value="Linkage Group LG17"/>
</dbReference>
<name>A0A5N6NR11_9ASTR</name>
<evidence type="ECO:0000259" key="1">
    <source>
        <dbReference type="PROSITE" id="PS51320"/>
    </source>
</evidence>
<proteinExistence type="predicted"/>